<evidence type="ECO:0000313" key="3">
    <source>
        <dbReference type="Proteomes" id="UP000799537"/>
    </source>
</evidence>
<evidence type="ECO:0008006" key="4">
    <source>
        <dbReference type="Google" id="ProtNLM"/>
    </source>
</evidence>
<dbReference type="AlphaFoldDB" id="A0A6A6CRR5"/>
<keyword evidence="3" id="KW-1185">Reference proteome</keyword>
<accession>A0A6A6CRR5</accession>
<sequence length="248" mass="25884">MRKLAINTAMLLALASTAAGQSQVVMTIAVPYCPTYSSSLAPYSSILPDYSSSALSYGSMIPPVSQTANTGASISQSPSAVQLSTSSSSSIASPSSTSYIDRYGQVYELYTNTGISGNTIEAEPERIRRRQASGPSLGSTLELCLEDCSATAQCQATSYLGTSCLLYSSVRGSTFLLGGVAGFNVARFNGFANDTGDLSTSSTSSVLRSSGTTSIDATATSFKQSKYAKSQLLYFEGVRDLHGCIKSL</sequence>
<organism evidence="2 3">
    <name type="scientific">Zasmidium cellare ATCC 36951</name>
    <dbReference type="NCBI Taxonomy" id="1080233"/>
    <lineage>
        <taxon>Eukaryota</taxon>
        <taxon>Fungi</taxon>
        <taxon>Dikarya</taxon>
        <taxon>Ascomycota</taxon>
        <taxon>Pezizomycotina</taxon>
        <taxon>Dothideomycetes</taxon>
        <taxon>Dothideomycetidae</taxon>
        <taxon>Mycosphaerellales</taxon>
        <taxon>Mycosphaerellaceae</taxon>
        <taxon>Zasmidium</taxon>
    </lineage>
</organism>
<dbReference type="EMBL" id="ML993591">
    <property type="protein sequence ID" value="KAF2168176.1"/>
    <property type="molecule type" value="Genomic_DNA"/>
</dbReference>
<dbReference type="GeneID" id="54559215"/>
<protein>
    <recommendedName>
        <fullName evidence="4">Apple domain-containing protein</fullName>
    </recommendedName>
</protein>
<keyword evidence="1" id="KW-0732">Signal</keyword>
<reference evidence="2" key="1">
    <citation type="journal article" date="2020" name="Stud. Mycol.">
        <title>101 Dothideomycetes genomes: a test case for predicting lifestyles and emergence of pathogens.</title>
        <authorList>
            <person name="Haridas S."/>
            <person name="Albert R."/>
            <person name="Binder M."/>
            <person name="Bloem J."/>
            <person name="Labutti K."/>
            <person name="Salamov A."/>
            <person name="Andreopoulos B."/>
            <person name="Baker S."/>
            <person name="Barry K."/>
            <person name="Bills G."/>
            <person name="Bluhm B."/>
            <person name="Cannon C."/>
            <person name="Castanera R."/>
            <person name="Culley D."/>
            <person name="Daum C."/>
            <person name="Ezra D."/>
            <person name="Gonzalez J."/>
            <person name="Henrissat B."/>
            <person name="Kuo A."/>
            <person name="Liang C."/>
            <person name="Lipzen A."/>
            <person name="Lutzoni F."/>
            <person name="Magnuson J."/>
            <person name="Mondo S."/>
            <person name="Nolan M."/>
            <person name="Ohm R."/>
            <person name="Pangilinan J."/>
            <person name="Park H.-J."/>
            <person name="Ramirez L."/>
            <person name="Alfaro M."/>
            <person name="Sun H."/>
            <person name="Tritt A."/>
            <person name="Yoshinaga Y."/>
            <person name="Zwiers L.-H."/>
            <person name="Turgeon B."/>
            <person name="Goodwin S."/>
            <person name="Spatafora J."/>
            <person name="Crous P."/>
            <person name="Grigoriev I."/>
        </authorList>
    </citation>
    <scope>NUCLEOTIDE SEQUENCE</scope>
    <source>
        <strain evidence="2">ATCC 36951</strain>
    </source>
</reference>
<feature type="signal peptide" evidence="1">
    <location>
        <begin position="1"/>
        <end position="20"/>
    </location>
</feature>
<dbReference type="Proteomes" id="UP000799537">
    <property type="component" value="Unassembled WGS sequence"/>
</dbReference>
<evidence type="ECO:0000256" key="1">
    <source>
        <dbReference type="SAM" id="SignalP"/>
    </source>
</evidence>
<dbReference type="RefSeq" id="XP_033669065.1">
    <property type="nucleotide sequence ID" value="XM_033805943.1"/>
</dbReference>
<evidence type="ECO:0000313" key="2">
    <source>
        <dbReference type="EMBL" id="KAF2168176.1"/>
    </source>
</evidence>
<name>A0A6A6CRR5_ZASCE</name>
<feature type="chain" id="PRO_5025356022" description="Apple domain-containing protein" evidence="1">
    <location>
        <begin position="21"/>
        <end position="248"/>
    </location>
</feature>
<gene>
    <name evidence="2" type="ORF">M409DRAFT_21620</name>
</gene>
<proteinExistence type="predicted"/>